<gene>
    <name evidence="1" type="ORF">MRATA1EN1_LOCUS4796</name>
</gene>
<sequence>MECRLSFLFPEEFSNLNPFLDFSLFENVNTGQLLCSEMGLTLTHPFPSCSHICSGILLSAGGAQRPCREKTTFTASLSPLAILGLLFILSKLGKNLVLILTWFKLLDPQPEVLLAVGKKATSLHSELGKLLKNRVL</sequence>
<organism evidence="1 2">
    <name type="scientific">Rangifer tarandus platyrhynchus</name>
    <name type="common">Svalbard reindeer</name>
    <dbReference type="NCBI Taxonomy" id="3082113"/>
    <lineage>
        <taxon>Eukaryota</taxon>
        <taxon>Metazoa</taxon>
        <taxon>Chordata</taxon>
        <taxon>Craniata</taxon>
        <taxon>Vertebrata</taxon>
        <taxon>Euteleostomi</taxon>
        <taxon>Mammalia</taxon>
        <taxon>Eutheria</taxon>
        <taxon>Laurasiatheria</taxon>
        <taxon>Artiodactyla</taxon>
        <taxon>Ruminantia</taxon>
        <taxon>Pecora</taxon>
        <taxon>Cervidae</taxon>
        <taxon>Odocoileinae</taxon>
        <taxon>Rangifer</taxon>
    </lineage>
</organism>
<name>A0ABN8Y7Q0_RANTA</name>
<reference evidence="1" key="1">
    <citation type="submission" date="2023-04" db="EMBL/GenBank/DDBJ databases">
        <authorList>
            <consortium name="ELIXIR-Norway"/>
        </authorList>
    </citation>
    <scope>NUCLEOTIDE SEQUENCE [LARGE SCALE GENOMIC DNA]</scope>
</reference>
<dbReference type="Proteomes" id="UP001176941">
    <property type="component" value="Chromosome 13"/>
</dbReference>
<evidence type="ECO:0000313" key="2">
    <source>
        <dbReference type="Proteomes" id="UP001176941"/>
    </source>
</evidence>
<keyword evidence="2" id="KW-1185">Reference proteome</keyword>
<accession>A0ABN8Y7Q0</accession>
<proteinExistence type="predicted"/>
<protein>
    <submittedName>
        <fullName evidence="1">Uncharacterized protein</fullName>
    </submittedName>
</protein>
<evidence type="ECO:0000313" key="1">
    <source>
        <dbReference type="EMBL" id="CAI9155834.1"/>
    </source>
</evidence>
<dbReference type="EMBL" id="OX459949">
    <property type="protein sequence ID" value="CAI9155834.1"/>
    <property type="molecule type" value="Genomic_DNA"/>
</dbReference>